<dbReference type="Pfam" id="PF16897">
    <property type="entry name" value="MMR_HSR1_Xtn"/>
    <property type="match status" value="1"/>
</dbReference>
<dbReference type="Gene3D" id="6.10.140.1070">
    <property type="match status" value="2"/>
</dbReference>
<evidence type="ECO:0000256" key="3">
    <source>
        <dbReference type="ARBA" id="ARBA00059727"/>
    </source>
</evidence>
<dbReference type="CDD" id="cd01896">
    <property type="entry name" value="DRG"/>
    <property type="match status" value="1"/>
</dbReference>
<dbReference type="OrthoDB" id="603at2759"/>
<protein>
    <recommendedName>
        <fullName evidence="8">OBG-type G domain-containing protein</fullName>
    </recommendedName>
</protein>
<dbReference type="EMBL" id="CABVLU010000005">
    <property type="protein sequence ID" value="VVT58228.1"/>
    <property type="molecule type" value="Genomic_DNA"/>
</dbReference>
<dbReference type="InterPro" id="IPR006073">
    <property type="entry name" value="GTP-bd"/>
</dbReference>
<name>A0A5E8C8E8_9ASCO</name>
<dbReference type="InterPro" id="IPR027417">
    <property type="entry name" value="P-loop_NTPase"/>
</dbReference>
<dbReference type="InterPro" id="IPR012675">
    <property type="entry name" value="Beta-grasp_dom_sf"/>
</dbReference>
<dbReference type="InterPro" id="IPR031662">
    <property type="entry name" value="GTP-binding_2"/>
</dbReference>
<dbReference type="Pfam" id="PF01926">
    <property type="entry name" value="MMR_HSR1"/>
    <property type="match status" value="1"/>
</dbReference>
<dbReference type="AlphaFoldDB" id="A0A5E8C8E8"/>
<dbReference type="FunFam" id="3.10.20.30:FF:000003">
    <property type="entry name" value="Developmentally-regulated GTP-binding protein 1"/>
    <property type="match status" value="1"/>
</dbReference>
<dbReference type="RefSeq" id="XP_031856706.1">
    <property type="nucleotide sequence ID" value="XM_032000815.1"/>
</dbReference>
<dbReference type="Proteomes" id="UP000398389">
    <property type="component" value="Unassembled WGS sequence"/>
</dbReference>
<dbReference type="InterPro" id="IPR045001">
    <property type="entry name" value="DRG"/>
</dbReference>
<evidence type="ECO:0000313" key="7">
    <source>
        <dbReference type="Proteomes" id="UP000398389"/>
    </source>
</evidence>
<keyword evidence="7" id="KW-1185">Reference proteome</keyword>
<proteinExistence type="predicted"/>
<evidence type="ECO:0008006" key="8">
    <source>
        <dbReference type="Google" id="ProtNLM"/>
    </source>
</evidence>
<dbReference type="SUPFAM" id="SSF52540">
    <property type="entry name" value="P-loop containing nucleoside triphosphate hydrolases"/>
    <property type="match status" value="1"/>
</dbReference>
<dbReference type="Gene3D" id="3.10.20.30">
    <property type="match status" value="1"/>
</dbReference>
<dbReference type="InterPro" id="IPR012676">
    <property type="entry name" value="TGS-like"/>
</dbReference>
<comment type="function">
    <text evidence="3">Involved in ribosomal function.</text>
</comment>
<feature type="domain" description="TGS" evidence="5">
    <location>
        <begin position="292"/>
        <end position="368"/>
    </location>
</feature>
<dbReference type="GO" id="GO:1903833">
    <property type="term" value="P:positive regulation of cellular response to amino acid starvation"/>
    <property type="evidence" value="ECO:0007669"/>
    <property type="project" value="UniProtKB-ARBA"/>
</dbReference>
<organism evidence="6 7">
    <name type="scientific">Magnusiomyces paraingens</name>
    <dbReference type="NCBI Taxonomy" id="2606893"/>
    <lineage>
        <taxon>Eukaryota</taxon>
        <taxon>Fungi</taxon>
        <taxon>Dikarya</taxon>
        <taxon>Ascomycota</taxon>
        <taxon>Saccharomycotina</taxon>
        <taxon>Dipodascomycetes</taxon>
        <taxon>Dipodascales</taxon>
        <taxon>Dipodascaceae</taxon>
        <taxon>Magnusiomyces</taxon>
    </lineage>
</organism>
<dbReference type="PRINTS" id="PR00326">
    <property type="entry name" value="GTP1OBG"/>
</dbReference>
<keyword evidence="1" id="KW-0547">Nucleotide-binding</keyword>
<dbReference type="InterPro" id="IPR005225">
    <property type="entry name" value="Small_GTP-bd"/>
</dbReference>
<dbReference type="InterPro" id="IPR004095">
    <property type="entry name" value="TGS"/>
</dbReference>
<keyword evidence="2" id="KW-0342">GTP-binding</keyword>
<dbReference type="GO" id="GO:0005525">
    <property type="term" value="F:GTP binding"/>
    <property type="evidence" value="ECO:0007669"/>
    <property type="project" value="UniProtKB-KW"/>
</dbReference>
<dbReference type="InterPro" id="IPR031167">
    <property type="entry name" value="G_OBG"/>
</dbReference>
<reference evidence="6 7" key="1">
    <citation type="submission" date="2019-09" db="EMBL/GenBank/DDBJ databases">
        <authorList>
            <person name="Brejova B."/>
        </authorList>
    </citation>
    <scope>NUCLEOTIDE SEQUENCE [LARGE SCALE GENOMIC DNA]</scope>
</reference>
<dbReference type="Pfam" id="PF02824">
    <property type="entry name" value="TGS"/>
    <property type="match status" value="1"/>
</dbReference>
<dbReference type="PROSITE" id="PS51710">
    <property type="entry name" value="G_OBG"/>
    <property type="match status" value="1"/>
</dbReference>
<accession>A0A5E8C8E8</accession>
<evidence type="ECO:0000313" key="6">
    <source>
        <dbReference type="EMBL" id="VVT58228.1"/>
    </source>
</evidence>
<dbReference type="GO" id="GO:0003924">
    <property type="term" value="F:GTPase activity"/>
    <property type="evidence" value="ECO:0007669"/>
    <property type="project" value="InterPro"/>
</dbReference>
<evidence type="ECO:0000259" key="5">
    <source>
        <dbReference type="PROSITE" id="PS51880"/>
    </source>
</evidence>
<dbReference type="PANTHER" id="PTHR43127">
    <property type="entry name" value="DEVELOPMENTALLY-REGULATED GTP-BINDING PROTEIN 2"/>
    <property type="match status" value="1"/>
</dbReference>
<dbReference type="InterPro" id="IPR006074">
    <property type="entry name" value="GTP1-OBG_CS"/>
</dbReference>
<dbReference type="PROSITE" id="PS00905">
    <property type="entry name" value="GTP1_OBG"/>
    <property type="match status" value="1"/>
</dbReference>
<dbReference type="GeneID" id="43584915"/>
<feature type="domain" description="OBG-type G" evidence="4">
    <location>
        <begin position="66"/>
        <end position="292"/>
    </location>
</feature>
<dbReference type="PROSITE" id="PS51880">
    <property type="entry name" value="TGS"/>
    <property type="match status" value="1"/>
</dbReference>
<sequence length="369" mass="40546">MATIVDKIKDIEAEMAKTQKNKATSFHLGQLKAKLAKLKRELLAGPSGSGGGGGGLGFDVARTGVASVGFIGFPSVGKSTLLSKLTGTHSEAAAYEFTTLTTVPGVIQYRGAKIQMLDLPGIIEGAKDGKGRGKQVIAVARTCNLIFIVLDVNKPLHHKQIIERELEGFGIRINREPPNIVFRKKEKGGISITNTVPLTHLDNDEIRAVMSEYRISSADIAFRCDATVDDLIDVLEAPNRRYIPVVYVLNKIDSISIEELDLLSRIPNAVPISSENGWNLDGLLELMWERLNLVRVYTKPKGQQPDYEQPIVLRSTGCTVEDFCNHIHKSILEQFKNAVVWGTSVKHQPQYVGLSHVLSDEDVVTILKK</sequence>
<dbReference type="CDD" id="cd17230">
    <property type="entry name" value="TGS_DRG1"/>
    <property type="match status" value="1"/>
</dbReference>
<gene>
    <name evidence="6" type="ORF">SAPINGB_P006101</name>
</gene>
<dbReference type="SUPFAM" id="SSF81271">
    <property type="entry name" value="TGS-like"/>
    <property type="match status" value="1"/>
</dbReference>
<dbReference type="FunFam" id="3.40.50.300:FF:000740">
    <property type="entry name" value="Putative GTP-binding protein 1"/>
    <property type="match status" value="1"/>
</dbReference>
<evidence type="ECO:0000256" key="2">
    <source>
        <dbReference type="ARBA" id="ARBA00023134"/>
    </source>
</evidence>
<evidence type="ECO:0000256" key="1">
    <source>
        <dbReference type="ARBA" id="ARBA00022741"/>
    </source>
</evidence>
<dbReference type="NCBIfam" id="TIGR00231">
    <property type="entry name" value="small_GTP"/>
    <property type="match status" value="1"/>
</dbReference>
<evidence type="ECO:0000259" key="4">
    <source>
        <dbReference type="PROSITE" id="PS51710"/>
    </source>
</evidence>